<dbReference type="RefSeq" id="WP_311705597.1">
    <property type="nucleotide sequence ID" value="NZ_JAVREL010000010.1"/>
</dbReference>
<comment type="caution">
    <text evidence="2">The sequence shown here is derived from an EMBL/GenBank/DDBJ whole genome shotgun (WGS) entry which is preliminary data.</text>
</comment>
<proteinExistence type="predicted"/>
<organism evidence="2 3">
    <name type="scientific">Streptomyces litchfieldiae</name>
    <dbReference type="NCBI Taxonomy" id="3075543"/>
    <lineage>
        <taxon>Bacteria</taxon>
        <taxon>Bacillati</taxon>
        <taxon>Actinomycetota</taxon>
        <taxon>Actinomycetes</taxon>
        <taxon>Kitasatosporales</taxon>
        <taxon>Streptomycetaceae</taxon>
        <taxon>Streptomyces</taxon>
    </lineage>
</organism>
<protein>
    <submittedName>
        <fullName evidence="2">Uncharacterized protein</fullName>
    </submittedName>
</protein>
<dbReference type="Proteomes" id="UP001183246">
    <property type="component" value="Unassembled WGS sequence"/>
</dbReference>
<sequence length="91" mass="9582">MRATLASTSSRTGARKATTVLLRRPSRSKSMCRMPWAGDVTPLPGPVVRSAGSTRRADPTGVVNDGRPAGASVAARNASRSSYQPSFHART</sequence>
<evidence type="ECO:0000313" key="2">
    <source>
        <dbReference type="EMBL" id="MDT0344463.1"/>
    </source>
</evidence>
<feature type="compositionally biased region" description="Low complexity" evidence="1">
    <location>
        <begin position="67"/>
        <end position="82"/>
    </location>
</feature>
<keyword evidence="3" id="KW-1185">Reference proteome</keyword>
<name>A0ABU2MS47_9ACTN</name>
<reference evidence="3" key="1">
    <citation type="submission" date="2023-07" db="EMBL/GenBank/DDBJ databases">
        <title>30 novel species of actinomycetes from the DSMZ collection.</title>
        <authorList>
            <person name="Nouioui I."/>
        </authorList>
    </citation>
    <scope>NUCLEOTIDE SEQUENCE [LARGE SCALE GENOMIC DNA]</scope>
    <source>
        <strain evidence="3">DSM 44938</strain>
    </source>
</reference>
<feature type="region of interest" description="Disordered" evidence="1">
    <location>
        <begin position="23"/>
        <end position="91"/>
    </location>
</feature>
<gene>
    <name evidence="2" type="ORF">RM590_17855</name>
</gene>
<accession>A0ABU2MS47</accession>
<evidence type="ECO:0000313" key="3">
    <source>
        <dbReference type="Proteomes" id="UP001183246"/>
    </source>
</evidence>
<evidence type="ECO:0000256" key="1">
    <source>
        <dbReference type="SAM" id="MobiDB-lite"/>
    </source>
</evidence>
<dbReference type="EMBL" id="JAVREL010000010">
    <property type="protein sequence ID" value="MDT0344463.1"/>
    <property type="molecule type" value="Genomic_DNA"/>
</dbReference>